<dbReference type="SUPFAM" id="SSF53448">
    <property type="entry name" value="Nucleotide-diphospho-sugar transferases"/>
    <property type="match status" value="1"/>
</dbReference>
<proteinExistence type="predicted"/>
<dbReference type="AlphaFoldDB" id="A0A7J2U0J6"/>
<evidence type="ECO:0008006" key="2">
    <source>
        <dbReference type="Google" id="ProtNLM"/>
    </source>
</evidence>
<gene>
    <name evidence="1" type="ORF">ENO26_01430</name>
</gene>
<organism evidence="1">
    <name type="scientific">Ignisphaera aggregans</name>
    <dbReference type="NCBI Taxonomy" id="334771"/>
    <lineage>
        <taxon>Archaea</taxon>
        <taxon>Thermoproteota</taxon>
        <taxon>Thermoprotei</taxon>
        <taxon>Desulfurococcales</taxon>
        <taxon>Desulfurococcaceae</taxon>
        <taxon>Ignisphaera</taxon>
    </lineage>
</organism>
<evidence type="ECO:0000313" key="1">
    <source>
        <dbReference type="EMBL" id="HEM66226.1"/>
    </source>
</evidence>
<protein>
    <recommendedName>
        <fullName evidence="2">Nucleotidyl transferase domain-containing protein</fullName>
    </recommendedName>
</protein>
<name>A0A7J2U0J6_9CREN</name>
<sequence length="125" mass="13872">MIRGRDAVEGLKIVVSGETIVLSGKDIPPYSGIDTGLFYIPKTLFSYIEKVVAEKGRKATLSDLINVLAKENLVGHVDVSGHLWQDIDTLEDVERARKLYWRILARNLVKESDGIVSRYITGGSL</sequence>
<comment type="caution">
    <text evidence="1">The sequence shown here is derived from an EMBL/GenBank/DDBJ whole genome shotgun (WGS) entry which is preliminary data.</text>
</comment>
<dbReference type="EMBL" id="DSEU01000005">
    <property type="protein sequence ID" value="HEM66226.1"/>
    <property type="molecule type" value="Genomic_DNA"/>
</dbReference>
<dbReference type="Gene3D" id="3.90.550.10">
    <property type="entry name" value="Spore Coat Polysaccharide Biosynthesis Protein SpsA, Chain A"/>
    <property type="match status" value="1"/>
</dbReference>
<reference evidence="1" key="1">
    <citation type="journal article" date="2020" name="mSystems">
        <title>Genome- and Community-Level Interaction Insights into Carbon Utilization and Element Cycling Functions of Hydrothermarchaeota in Hydrothermal Sediment.</title>
        <authorList>
            <person name="Zhou Z."/>
            <person name="Liu Y."/>
            <person name="Xu W."/>
            <person name="Pan J."/>
            <person name="Luo Z.H."/>
            <person name="Li M."/>
        </authorList>
    </citation>
    <scope>NUCLEOTIDE SEQUENCE [LARGE SCALE GENOMIC DNA]</scope>
    <source>
        <strain evidence="1">SpSt-125</strain>
    </source>
</reference>
<dbReference type="InterPro" id="IPR029044">
    <property type="entry name" value="Nucleotide-diphossugar_trans"/>
</dbReference>
<accession>A0A7J2U0J6</accession>